<evidence type="ECO:0000313" key="2">
    <source>
        <dbReference type="EMBL" id="OGK50927.1"/>
    </source>
</evidence>
<gene>
    <name evidence="2" type="ORF">A3B50_01470</name>
</gene>
<reference evidence="2 3" key="1">
    <citation type="journal article" date="2016" name="Nat. Commun.">
        <title>Thousands of microbial genomes shed light on interconnected biogeochemical processes in an aquifer system.</title>
        <authorList>
            <person name="Anantharaman K."/>
            <person name="Brown C.T."/>
            <person name="Hug L.A."/>
            <person name="Sharon I."/>
            <person name="Castelle C.J."/>
            <person name="Probst A.J."/>
            <person name="Thomas B.C."/>
            <person name="Singh A."/>
            <person name="Wilkins M.J."/>
            <person name="Karaoz U."/>
            <person name="Brodie E.L."/>
            <person name="Williams K.H."/>
            <person name="Hubbard S.S."/>
            <person name="Banfield J.F."/>
        </authorList>
    </citation>
    <scope>NUCLEOTIDE SEQUENCE [LARGE SCALE GENOMIC DNA]</scope>
</reference>
<comment type="caution">
    <text evidence="2">The sequence shown here is derived from an EMBL/GenBank/DDBJ whole genome shotgun (WGS) entry which is preliminary data.</text>
</comment>
<feature type="region of interest" description="Disordered" evidence="1">
    <location>
        <begin position="43"/>
        <end position="62"/>
    </location>
</feature>
<dbReference type="AlphaFoldDB" id="A0A1F7J5P6"/>
<evidence type="ECO:0000313" key="3">
    <source>
        <dbReference type="Proteomes" id="UP000178558"/>
    </source>
</evidence>
<name>A0A1F7J5P6_9BACT</name>
<feature type="compositionally biased region" description="Basic residues" evidence="1">
    <location>
        <begin position="43"/>
        <end position="55"/>
    </location>
</feature>
<proteinExistence type="predicted"/>
<dbReference type="Proteomes" id="UP000178558">
    <property type="component" value="Unassembled WGS sequence"/>
</dbReference>
<accession>A0A1F7J5P6</accession>
<organism evidence="2 3">
    <name type="scientific">Candidatus Roizmanbacteria bacterium RIFCSPLOWO2_01_FULL_40_42</name>
    <dbReference type="NCBI Taxonomy" id="1802066"/>
    <lineage>
        <taxon>Bacteria</taxon>
        <taxon>Candidatus Roizmaniibacteriota</taxon>
    </lineage>
</organism>
<dbReference type="EMBL" id="MGAQ01000010">
    <property type="protein sequence ID" value="OGK50927.1"/>
    <property type="molecule type" value="Genomic_DNA"/>
</dbReference>
<evidence type="ECO:0000256" key="1">
    <source>
        <dbReference type="SAM" id="MobiDB-lite"/>
    </source>
</evidence>
<protein>
    <submittedName>
        <fullName evidence="2">Uncharacterized protein</fullName>
    </submittedName>
</protein>
<sequence length="62" mass="7338">MGKPEKDFRDEAEEQMRQAKVWREQVLDDIEAAIDVQNVDLKRRGKTHRPHTTVRLRKDGPL</sequence>